<proteinExistence type="predicted"/>
<feature type="region of interest" description="Disordered" evidence="1">
    <location>
        <begin position="488"/>
        <end position="662"/>
    </location>
</feature>
<dbReference type="Proteomes" id="UP001172681">
    <property type="component" value="Unassembled WGS sequence"/>
</dbReference>
<keyword evidence="3" id="KW-1185">Reference proteome</keyword>
<feature type="region of interest" description="Disordered" evidence="1">
    <location>
        <begin position="447"/>
        <end position="476"/>
    </location>
</feature>
<organism evidence="2 3">
    <name type="scientific">Knufia peltigerae</name>
    <dbReference type="NCBI Taxonomy" id="1002370"/>
    <lineage>
        <taxon>Eukaryota</taxon>
        <taxon>Fungi</taxon>
        <taxon>Dikarya</taxon>
        <taxon>Ascomycota</taxon>
        <taxon>Pezizomycotina</taxon>
        <taxon>Eurotiomycetes</taxon>
        <taxon>Chaetothyriomycetidae</taxon>
        <taxon>Chaetothyriales</taxon>
        <taxon>Trichomeriaceae</taxon>
        <taxon>Knufia</taxon>
    </lineage>
</organism>
<feature type="compositionally biased region" description="Basic and acidic residues" evidence="1">
    <location>
        <begin position="521"/>
        <end position="532"/>
    </location>
</feature>
<gene>
    <name evidence="2" type="ORF">H2204_004798</name>
</gene>
<feature type="compositionally biased region" description="Basic and acidic residues" evidence="1">
    <location>
        <begin position="493"/>
        <end position="507"/>
    </location>
</feature>
<sequence length="680" mass="75197">MDSSQAPQRGTVADRIRAFQDVQTLESRAPTFNLAPRILTHAKESGTYEAQGRRESLSFASPAGRASRDGNEGLRGDGRPPVGSTIYKQPHSSKKVAGHEDTVKVLPARPVTSLDEVFNSHAVSRRPTEGDQIHQLHRRFRSMEAAADPSQEIAVARLRLRSVVEDKLVNENQPTEKACTLAELNNMLDHAIEGTGPQVFSDDDMVDSAQKSTTTNHLNTTNTIDRRSRSKARGNRRSVDSGGPRSSSEESLRVDYENDSILSLREPFAPAQDHRVSSINSSLAVAGRLQKPILAHPADKDLVSVEQVQSQPGNELSPVKRRTAMFESLNKKQLDYDEVHKTHHHAVASQADQDEHQGPKKMHKIKFGATIEERSGTPLIPLALPAMVHERQKSGLAAVSPEPKGNEDDHVREAEEQPTGDEDMPQDKQRKTSLAWPFKWGLFNRASATTSQVPEQSSSDEIKRENAPPSLPKPSIVKSRVHELLQAASEQDDALKRRSYSERERFSRRQTRAPTMLVKESALREDKVDVDQLKPTQIPALQMPADEEFEGLKSQGDPEDIPLPKTPLQRAMSEKQVLAPPSVVETEDKSKASPVKSPPLTPIRGRPRKSIHRGSVGGQHGVEQHFKLSPGPSRSVSRNGRGGVKVEVEVRDSPGREARERGEKIVIIRADVEGPDNEDK</sequence>
<dbReference type="EMBL" id="JAPDRN010000024">
    <property type="protein sequence ID" value="KAJ9637649.1"/>
    <property type="molecule type" value="Genomic_DNA"/>
</dbReference>
<feature type="region of interest" description="Disordered" evidence="1">
    <location>
        <begin position="209"/>
        <end position="253"/>
    </location>
</feature>
<feature type="compositionally biased region" description="Basic and acidic residues" evidence="1">
    <location>
        <begin position="404"/>
        <end position="415"/>
    </location>
</feature>
<feature type="region of interest" description="Disordered" evidence="1">
    <location>
        <begin position="45"/>
        <end position="99"/>
    </location>
</feature>
<feature type="compositionally biased region" description="Basic and acidic residues" evidence="1">
    <location>
        <begin position="45"/>
        <end position="56"/>
    </location>
</feature>
<evidence type="ECO:0000313" key="2">
    <source>
        <dbReference type="EMBL" id="KAJ9637649.1"/>
    </source>
</evidence>
<name>A0AA38Y705_9EURO</name>
<comment type="caution">
    <text evidence="2">The sequence shown here is derived from an EMBL/GenBank/DDBJ whole genome shotgun (WGS) entry which is preliminary data.</text>
</comment>
<feature type="compositionally biased region" description="Basic and acidic residues" evidence="1">
    <location>
        <begin position="66"/>
        <end position="78"/>
    </location>
</feature>
<feature type="compositionally biased region" description="Low complexity" evidence="1">
    <location>
        <begin position="213"/>
        <end position="223"/>
    </location>
</feature>
<reference evidence="2" key="1">
    <citation type="submission" date="2022-10" db="EMBL/GenBank/DDBJ databases">
        <title>Culturing micro-colonial fungi from biological soil crusts in the Mojave desert and describing Neophaeococcomyces mojavensis, and introducing the new genera and species Taxawa tesnikishii.</title>
        <authorList>
            <person name="Kurbessoian T."/>
            <person name="Stajich J.E."/>
        </authorList>
    </citation>
    <scope>NUCLEOTIDE SEQUENCE</scope>
    <source>
        <strain evidence="2">TK_35</strain>
    </source>
</reference>
<dbReference type="AlphaFoldDB" id="A0AA38Y705"/>
<feature type="compositionally biased region" description="Polar residues" evidence="1">
    <location>
        <begin position="447"/>
        <end position="459"/>
    </location>
</feature>
<evidence type="ECO:0000313" key="3">
    <source>
        <dbReference type="Proteomes" id="UP001172681"/>
    </source>
</evidence>
<evidence type="ECO:0000256" key="1">
    <source>
        <dbReference type="SAM" id="MobiDB-lite"/>
    </source>
</evidence>
<feature type="region of interest" description="Disordered" evidence="1">
    <location>
        <begin position="393"/>
        <end position="431"/>
    </location>
</feature>
<feature type="compositionally biased region" description="Basic and acidic residues" evidence="1">
    <location>
        <begin position="644"/>
        <end position="662"/>
    </location>
</feature>
<protein>
    <submittedName>
        <fullName evidence="2">Uncharacterized protein</fullName>
    </submittedName>
</protein>
<accession>A0AA38Y705</accession>